<name>A0A5N7MLC3_9HYPH</name>
<organism evidence="1 2">
    <name type="scientific">Microvirga tunisiensis</name>
    <dbReference type="NCBI Taxonomy" id="2108360"/>
    <lineage>
        <taxon>Bacteria</taxon>
        <taxon>Pseudomonadati</taxon>
        <taxon>Pseudomonadota</taxon>
        <taxon>Alphaproteobacteria</taxon>
        <taxon>Hyphomicrobiales</taxon>
        <taxon>Methylobacteriaceae</taxon>
        <taxon>Microvirga</taxon>
    </lineage>
</organism>
<evidence type="ECO:0000313" key="2">
    <source>
        <dbReference type="Proteomes" id="UP000403266"/>
    </source>
</evidence>
<protein>
    <submittedName>
        <fullName evidence="1">Uncharacterized protein</fullName>
    </submittedName>
</protein>
<proteinExistence type="predicted"/>
<reference evidence="1 2" key="1">
    <citation type="journal article" date="2019" name="Syst. Appl. Microbiol.">
        <title>Microvirga tunisiensis sp. nov., a root nodule symbiotic bacterium isolated from Lupinus micranthus and L. luteus grown in Northern Tunisia.</title>
        <authorList>
            <person name="Msaddak A."/>
            <person name="Rejili M."/>
            <person name="Duran D."/>
            <person name="Mars M."/>
            <person name="Palacios J.M."/>
            <person name="Ruiz-Argueso T."/>
            <person name="Rey L."/>
            <person name="Imperial J."/>
        </authorList>
    </citation>
    <scope>NUCLEOTIDE SEQUENCE [LARGE SCALE GENOMIC DNA]</scope>
    <source>
        <strain evidence="1 2">Lmie10</strain>
    </source>
</reference>
<dbReference type="Proteomes" id="UP000403266">
    <property type="component" value="Unassembled WGS sequence"/>
</dbReference>
<accession>A0A5N7MLC3</accession>
<evidence type="ECO:0000313" key="1">
    <source>
        <dbReference type="EMBL" id="MPR27673.1"/>
    </source>
</evidence>
<keyword evidence="2" id="KW-1185">Reference proteome</keyword>
<dbReference type="RefSeq" id="WP_152713991.1">
    <property type="nucleotide sequence ID" value="NZ_VOSJ01000101.1"/>
</dbReference>
<sequence length="172" mass="19038">MDIVKADADFADVLGWIVHCPEANQWVHLAHEAFFSIVSESEPHLAVPHPCFEVVDQEQGLPIHVDVDAAIALAISPGRDLHALQQVMELCRPFNDGVLTQWHRCAGVWMILQGFNTLSEGHASRFQKGTSAKLWTAASCAQRPILNFIIMGSDNKEDEEFVRVLQGVSLPS</sequence>
<gene>
    <name evidence="1" type="ORF">FS320_21490</name>
</gene>
<dbReference type="AlphaFoldDB" id="A0A5N7MLC3"/>
<dbReference type="EMBL" id="VOSK01000101">
    <property type="protein sequence ID" value="MPR27673.1"/>
    <property type="molecule type" value="Genomic_DNA"/>
</dbReference>
<comment type="caution">
    <text evidence="1">The sequence shown here is derived from an EMBL/GenBank/DDBJ whole genome shotgun (WGS) entry which is preliminary data.</text>
</comment>